<evidence type="ECO:0000313" key="1">
    <source>
        <dbReference type="EMBL" id="KAL3318308.1"/>
    </source>
</evidence>
<dbReference type="EMBL" id="JBJKFK010000260">
    <property type="protein sequence ID" value="KAL3318308.1"/>
    <property type="molecule type" value="Genomic_DNA"/>
</dbReference>
<dbReference type="Gene3D" id="3.80.10.10">
    <property type="entry name" value="Ribonuclease Inhibitor"/>
    <property type="match status" value="1"/>
</dbReference>
<dbReference type="InterPro" id="IPR032675">
    <property type="entry name" value="LRR_dom_sf"/>
</dbReference>
<name>A0ABD2QFJ6_9PLAT</name>
<reference evidence="1 2" key="1">
    <citation type="submission" date="2024-11" db="EMBL/GenBank/DDBJ databases">
        <title>Adaptive evolution of stress response genes in parasites aligns with host niche diversity.</title>
        <authorList>
            <person name="Hahn C."/>
            <person name="Resl P."/>
        </authorList>
    </citation>
    <scope>NUCLEOTIDE SEQUENCE [LARGE SCALE GENOMIC DNA]</scope>
    <source>
        <strain evidence="1">EGGRZ-B1_66</strain>
        <tissue evidence="1">Body</tissue>
    </source>
</reference>
<dbReference type="PANTHER" id="PTHR24110">
    <property type="entry name" value="CENTROSOMAL PROTEIN OF 78 KDA"/>
    <property type="match status" value="1"/>
</dbReference>
<dbReference type="Pfam" id="PF13516">
    <property type="entry name" value="LRR_6"/>
    <property type="match status" value="2"/>
</dbReference>
<dbReference type="InterPro" id="IPR026212">
    <property type="entry name" value="Cep78"/>
</dbReference>
<dbReference type="PRINTS" id="PR02062">
    <property type="entry name" value="CENTROSOME78"/>
</dbReference>
<proteinExistence type="predicted"/>
<sequence>MQRHNSAWADSLRYRKPELDRSGGLRRITLNHNRKLGDEGALFLVDMLWDDLWLKALDLQSCDLTDRSAKAFLSLLTGTHSGSPARPGNQTLIVLDLRRNSNIS</sequence>
<dbReference type="InterPro" id="IPR001611">
    <property type="entry name" value="Leu-rich_rpt"/>
</dbReference>
<dbReference type="SUPFAM" id="SSF52047">
    <property type="entry name" value="RNI-like"/>
    <property type="match status" value="1"/>
</dbReference>
<organism evidence="1 2">
    <name type="scientific">Cichlidogyrus casuarinus</name>
    <dbReference type="NCBI Taxonomy" id="1844966"/>
    <lineage>
        <taxon>Eukaryota</taxon>
        <taxon>Metazoa</taxon>
        <taxon>Spiralia</taxon>
        <taxon>Lophotrochozoa</taxon>
        <taxon>Platyhelminthes</taxon>
        <taxon>Monogenea</taxon>
        <taxon>Monopisthocotylea</taxon>
        <taxon>Dactylogyridea</taxon>
        <taxon>Ancyrocephalidae</taxon>
        <taxon>Cichlidogyrus</taxon>
    </lineage>
</organism>
<evidence type="ECO:0000313" key="2">
    <source>
        <dbReference type="Proteomes" id="UP001626550"/>
    </source>
</evidence>
<protein>
    <submittedName>
        <fullName evidence="1">Centrosomal protein of 78 kDa</fullName>
    </submittedName>
</protein>
<comment type="caution">
    <text evidence="1">The sequence shown here is derived from an EMBL/GenBank/DDBJ whole genome shotgun (WGS) entry which is preliminary data.</text>
</comment>
<dbReference type="PANTHER" id="PTHR24110:SF3">
    <property type="entry name" value="CENTROSOMAL PROTEIN OF 78 KDA"/>
    <property type="match status" value="1"/>
</dbReference>
<gene>
    <name evidence="1" type="primary">CEP78_1</name>
    <name evidence="1" type="ORF">Ciccas_003035</name>
</gene>
<accession>A0ABD2QFJ6</accession>
<dbReference type="Proteomes" id="UP001626550">
    <property type="component" value="Unassembled WGS sequence"/>
</dbReference>
<dbReference type="AlphaFoldDB" id="A0ABD2QFJ6"/>
<keyword evidence="2" id="KW-1185">Reference proteome</keyword>